<dbReference type="KEGG" id="kqi:F1D05_24995"/>
<reference evidence="3" key="1">
    <citation type="submission" date="2019-09" db="EMBL/GenBank/DDBJ databases">
        <title>Antimicrobial potential of Antarctic Bacteria.</title>
        <authorList>
            <person name="Benaud N."/>
            <person name="Edwards R.J."/>
            <person name="Ferrari B.C."/>
        </authorList>
    </citation>
    <scope>NUCLEOTIDE SEQUENCE [LARGE SCALE GENOMIC DNA]</scope>
    <source>
        <strain evidence="3">SPB151</strain>
    </source>
</reference>
<keyword evidence="3" id="KW-1185">Reference proteome</keyword>
<gene>
    <name evidence="2" type="ORF">F1D05_24995</name>
</gene>
<evidence type="ECO:0000256" key="1">
    <source>
        <dbReference type="SAM" id="MobiDB-lite"/>
    </source>
</evidence>
<dbReference type="EMBL" id="CP043661">
    <property type="protein sequence ID" value="QNE20572.1"/>
    <property type="molecule type" value="Genomic_DNA"/>
</dbReference>
<proteinExistence type="predicted"/>
<feature type="region of interest" description="Disordered" evidence="1">
    <location>
        <begin position="1"/>
        <end position="65"/>
    </location>
</feature>
<organism evidence="2 3">
    <name type="scientific">Kribbella qitaiheensis</name>
    <dbReference type="NCBI Taxonomy" id="1544730"/>
    <lineage>
        <taxon>Bacteria</taxon>
        <taxon>Bacillati</taxon>
        <taxon>Actinomycetota</taxon>
        <taxon>Actinomycetes</taxon>
        <taxon>Propionibacteriales</taxon>
        <taxon>Kribbellaceae</taxon>
        <taxon>Kribbella</taxon>
    </lineage>
</organism>
<sequence length="65" mass="6696">MSQQEQADVDMLYRGGQVSPTRATGQQREPATAGRGGQTAGQQHQKSMDRGGHSNGTAGQAPGGD</sequence>
<reference evidence="2 3" key="2">
    <citation type="journal article" date="2020" name="Microbiol. Resour. Announc.">
        <title>Antarctic desert soil bacteria exhibit high novel natural product potential, evaluated through long-read genome sequencing and comparative genomics.</title>
        <authorList>
            <person name="Benaud N."/>
            <person name="Edwards R.J."/>
            <person name="Amos T.G."/>
            <person name="D'Agostino P.M."/>
            <person name="Gutierrez-Chavez C."/>
            <person name="Montgomery K."/>
            <person name="Nicetic I."/>
            <person name="Ferrari B.C."/>
        </authorList>
    </citation>
    <scope>NUCLEOTIDE SEQUENCE [LARGE SCALE GENOMIC DNA]</scope>
    <source>
        <strain evidence="2 3">SPB151</strain>
    </source>
</reference>
<name>A0A7G6X2V7_9ACTN</name>
<dbReference type="Proteomes" id="UP000515563">
    <property type="component" value="Chromosome"/>
</dbReference>
<feature type="compositionally biased region" description="Polar residues" evidence="1">
    <location>
        <begin position="18"/>
        <end position="29"/>
    </location>
</feature>
<evidence type="ECO:0000313" key="3">
    <source>
        <dbReference type="Proteomes" id="UP000515563"/>
    </source>
</evidence>
<protein>
    <submittedName>
        <fullName evidence="2">Uncharacterized protein</fullName>
    </submittedName>
</protein>
<accession>A0A7G6X2V7</accession>
<evidence type="ECO:0000313" key="2">
    <source>
        <dbReference type="EMBL" id="QNE20572.1"/>
    </source>
</evidence>
<dbReference type="AlphaFoldDB" id="A0A7G6X2V7"/>